<proteinExistence type="predicted"/>
<evidence type="ECO:0000313" key="6">
    <source>
        <dbReference type="Proteomes" id="UP000324222"/>
    </source>
</evidence>
<feature type="domain" description="MER3 helicase-like winged helix" evidence="4">
    <location>
        <begin position="5"/>
        <end position="48"/>
    </location>
</feature>
<dbReference type="Gene3D" id="1.10.10.10">
    <property type="entry name" value="Winged helix-like DNA-binding domain superfamily/Winged helix DNA-binding domain"/>
    <property type="match status" value="1"/>
</dbReference>
<dbReference type="AlphaFoldDB" id="A0A5B7HM55"/>
<keyword evidence="5" id="KW-0067">ATP-binding</keyword>
<dbReference type="EC" id="5.6.2.4" evidence="2"/>
<reference evidence="5 6" key="1">
    <citation type="submission" date="2019-05" db="EMBL/GenBank/DDBJ databases">
        <title>Another draft genome of Portunus trituberculatus and its Hox gene families provides insights of decapod evolution.</title>
        <authorList>
            <person name="Jeong J.-H."/>
            <person name="Song I."/>
            <person name="Kim S."/>
            <person name="Choi T."/>
            <person name="Kim D."/>
            <person name="Ryu S."/>
            <person name="Kim W."/>
        </authorList>
    </citation>
    <scope>NUCLEOTIDE SEQUENCE [LARGE SCALE GENOMIC DNA]</scope>
    <source>
        <tissue evidence="5">Muscle</tissue>
    </source>
</reference>
<dbReference type="InterPro" id="IPR052247">
    <property type="entry name" value="Meiotic_Crossover_Helicase"/>
</dbReference>
<protein>
    <recommendedName>
        <fullName evidence="2">DNA 3'-5' helicase</fullName>
        <ecNumber evidence="2">5.6.2.4</ecNumber>
    </recommendedName>
</protein>
<keyword evidence="6" id="KW-1185">Reference proteome</keyword>
<dbReference type="GO" id="GO:0016787">
    <property type="term" value="F:hydrolase activity"/>
    <property type="evidence" value="ECO:0007669"/>
    <property type="project" value="UniProtKB-KW"/>
</dbReference>
<dbReference type="PANTHER" id="PTHR47835">
    <property type="entry name" value="HFM1, ATP DEPENDENT DNA HELICASE HOMOLOG"/>
    <property type="match status" value="1"/>
</dbReference>
<dbReference type="GO" id="GO:0043138">
    <property type="term" value="F:3'-5' DNA helicase activity"/>
    <property type="evidence" value="ECO:0007669"/>
    <property type="project" value="UniProtKB-EC"/>
</dbReference>
<dbReference type="EMBL" id="VSRR010038027">
    <property type="protein sequence ID" value="MPC74001.1"/>
    <property type="molecule type" value="Genomic_DNA"/>
</dbReference>
<comment type="catalytic activity">
    <reaction evidence="3">
        <text>ATP + H2O = ADP + phosphate + H(+)</text>
        <dbReference type="Rhea" id="RHEA:13065"/>
        <dbReference type="ChEBI" id="CHEBI:15377"/>
        <dbReference type="ChEBI" id="CHEBI:15378"/>
        <dbReference type="ChEBI" id="CHEBI:30616"/>
        <dbReference type="ChEBI" id="CHEBI:43474"/>
        <dbReference type="ChEBI" id="CHEBI:456216"/>
        <dbReference type="EC" id="5.6.2.4"/>
    </reaction>
</comment>
<keyword evidence="5" id="KW-0547">Nucleotide-binding</keyword>
<dbReference type="PANTHER" id="PTHR47835:SF3">
    <property type="entry name" value="HELICASE FOR MEIOSIS 1"/>
    <property type="match status" value="1"/>
</dbReference>
<dbReference type="InterPro" id="IPR036388">
    <property type="entry name" value="WH-like_DNA-bd_sf"/>
</dbReference>
<evidence type="ECO:0000256" key="2">
    <source>
        <dbReference type="ARBA" id="ARBA00034808"/>
    </source>
</evidence>
<organism evidence="5 6">
    <name type="scientific">Portunus trituberculatus</name>
    <name type="common">Swimming crab</name>
    <name type="synonym">Neptunus trituberculatus</name>
    <dbReference type="NCBI Taxonomy" id="210409"/>
    <lineage>
        <taxon>Eukaryota</taxon>
        <taxon>Metazoa</taxon>
        <taxon>Ecdysozoa</taxon>
        <taxon>Arthropoda</taxon>
        <taxon>Crustacea</taxon>
        <taxon>Multicrustacea</taxon>
        <taxon>Malacostraca</taxon>
        <taxon>Eumalacostraca</taxon>
        <taxon>Eucarida</taxon>
        <taxon>Decapoda</taxon>
        <taxon>Pleocyemata</taxon>
        <taxon>Brachyura</taxon>
        <taxon>Eubrachyura</taxon>
        <taxon>Portunoidea</taxon>
        <taxon>Portunidae</taxon>
        <taxon>Portuninae</taxon>
        <taxon>Portunus</taxon>
    </lineage>
</organism>
<dbReference type="Proteomes" id="UP000324222">
    <property type="component" value="Unassembled WGS sequence"/>
</dbReference>
<gene>
    <name evidence="5" type="primary">HFM1_1</name>
    <name evidence="5" type="ORF">E2C01_068345</name>
</gene>
<evidence type="ECO:0000259" key="4">
    <source>
        <dbReference type="Pfam" id="PF23445"/>
    </source>
</evidence>
<evidence type="ECO:0000256" key="3">
    <source>
        <dbReference type="ARBA" id="ARBA00048988"/>
    </source>
</evidence>
<keyword evidence="5" id="KW-0378">Hydrolase</keyword>
<accession>A0A5B7HM55</accession>
<evidence type="ECO:0000313" key="5">
    <source>
        <dbReference type="EMBL" id="MPC74001.1"/>
    </source>
</evidence>
<dbReference type="Pfam" id="PF23445">
    <property type="entry name" value="WHD_SNRNP200"/>
    <property type="match status" value="1"/>
</dbReference>
<keyword evidence="5" id="KW-0347">Helicase</keyword>
<comment type="catalytic activity">
    <reaction evidence="1">
        <text>Couples ATP hydrolysis with the unwinding of duplex DNA by translocating in the 3'-5' direction.</text>
        <dbReference type="EC" id="5.6.2.4"/>
    </reaction>
</comment>
<sequence>MPLMIVLGTVTDLGVAVEWLRSTFLYVRVQHNPRHYGLPENLKQAQLEARLQGQAPCSLQSLTPITAF</sequence>
<evidence type="ECO:0000256" key="1">
    <source>
        <dbReference type="ARBA" id="ARBA00034617"/>
    </source>
</evidence>
<comment type="caution">
    <text evidence="5">The sequence shown here is derived from an EMBL/GenBank/DDBJ whole genome shotgun (WGS) entry which is preliminary data.</text>
</comment>
<dbReference type="InterPro" id="IPR057842">
    <property type="entry name" value="WH_MER3"/>
</dbReference>
<name>A0A5B7HM55_PORTR</name>
<dbReference type="OrthoDB" id="5575at2759"/>